<name>A0AAP9LDX7_9GAMM</name>
<protein>
    <submittedName>
        <fullName evidence="2">Uncharacterized protein</fullName>
    </submittedName>
</protein>
<keyword evidence="4" id="KW-1185">Reference proteome</keyword>
<evidence type="ECO:0000313" key="3">
    <source>
        <dbReference type="Proteomes" id="UP000464054"/>
    </source>
</evidence>
<reference evidence="3" key="1">
    <citation type="submission" date="2019-11" db="EMBL/GenBank/DDBJ databases">
        <authorList>
            <person name="Jee S."/>
        </authorList>
    </citation>
    <scope>NUCLEOTIDE SEQUENCE [LARGE SCALE GENOMIC DNA]</scope>
    <source>
        <strain evidence="3">PZ1</strain>
    </source>
</reference>
<dbReference type="EMBL" id="JBIXKD010000002">
    <property type="protein sequence ID" value="MFJ5320103.1"/>
    <property type="molecule type" value="Genomic_DNA"/>
</dbReference>
<evidence type="ECO:0000313" key="4">
    <source>
        <dbReference type="Proteomes" id="UP001617714"/>
    </source>
</evidence>
<reference evidence="2" key="2">
    <citation type="journal article" date="2022" name="Plant Pathol J">
        <title>Comparative Genomic Analysis of Pathogenic Factors of Pectobacterium Species Isolated in South Korea Using Whole-Genome Sequencing.</title>
        <authorList>
            <person name="Jee S."/>
            <person name="Kang I.J."/>
            <person name="Bak G."/>
            <person name="Kang S."/>
            <person name="Lee J."/>
            <person name="Heu S."/>
            <person name="Hwang I."/>
        </authorList>
    </citation>
    <scope>NUCLEOTIDE SEQUENCE</scope>
    <source>
        <strain evidence="2">PZ1</strain>
    </source>
</reference>
<accession>A0AAP9LDX7</accession>
<dbReference type="AlphaFoldDB" id="A0AAP9LDX7"/>
<dbReference type="EMBL" id="CP046377">
    <property type="protein sequence ID" value="QHQ25665.1"/>
    <property type="molecule type" value="Genomic_DNA"/>
</dbReference>
<reference evidence="1 4" key="3">
    <citation type="submission" date="2024-10" db="EMBL/GenBank/DDBJ databases">
        <authorList>
            <person name="Lu C.-H."/>
        </authorList>
    </citation>
    <scope>NUCLEOTIDE SEQUENCE [LARGE SCALE GENOMIC DNA]</scope>
    <source>
        <strain evidence="1 4">22QBSP01-2</strain>
    </source>
</reference>
<proteinExistence type="predicted"/>
<sequence length="109" mass="12839">MPEFGTLLTGFAMDKHGRIAVMVNNCFGNLPDALLAIADAESLLDQLHDYLWEESQMFCFYPKNKEENTTHYLYSASKFSHIQNRQQVEQWIDNYKINDLFPRIHREQP</sequence>
<gene>
    <name evidence="1" type="ORF">ACIPSN_01675</name>
    <name evidence="2" type="ORF">GMX10_17675</name>
</gene>
<evidence type="ECO:0000313" key="1">
    <source>
        <dbReference type="EMBL" id="MFJ5320103.1"/>
    </source>
</evidence>
<organism evidence="2 3">
    <name type="scientific">Pectobacterium parvum</name>
    <dbReference type="NCBI Taxonomy" id="2778550"/>
    <lineage>
        <taxon>Bacteria</taxon>
        <taxon>Pseudomonadati</taxon>
        <taxon>Pseudomonadota</taxon>
        <taxon>Gammaproteobacteria</taxon>
        <taxon>Enterobacterales</taxon>
        <taxon>Pectobacteriaceae</taxon>
        <taxon>Pectobacterium</taxon>
    </lineage>
</organism>
<dbReference type="Proteomes" id="UP000464054">
    <property type="component" value="Chromosome"/>
</dbReference>
<evidence type="ECO:0000313" key="2">
    <source>
        <dbReference type="EMBL" id="QHQ25665.1"/>
    </source>
</evidence>
<dbReference type="RefSeq" id="WP_146752737.1">
    <property type="nucleotide sequence ID" value="NZ_CP046377.1"/>
</dbReference>
<dbReference type="Proteomes" id="UP001617714">
    <property type="component" value="Unassembled WGS sequence"/>
</dbReference>